<feature type="domain" description="M23ase beta-sheet core" evidence="3">
    <location>
        <begin position="191"/>
        <end position="291"/>
    </location>
</feature>
<dbReference type="Gene3D" id="2.70.70.10">
    <property type="entry name" value="Glucose Permease (Domain IIA)"/>
    <property type="match status" value="1"/>
</dbReference>
<reference evidence="5" key="1">
    <citation type="journal article" date="2019" name="Int. J. Syst. Evol. Microbiol.">
        <title>The Global Catalogue of Microorganisms (GCM) 10K type strain sequencing project: providing services to taxonomists for standard genome sequencing and annotation.</title>
        <authorList>
            <consortium name="The Broad Institute Genomics Platform"/>
            <consortium name="The Broad Institute Genome Sequencing Center for Infectious Disease"/>
            <person name="Wu L."/>
            <person name="Ma J."/>
        </authorList>
    </citation>
    <scope>NUCLEOTIDE SEQUENCE [LARGE SCALE GENOMIC DNA]</scope>
    <source>
        <strain evidence="5">CCUG 54523</strain>
    </source>
</reference>
<accession>A0ABW3AJK0</accession>
<dbReference type="InterPro" id="IPR050570">
    <property type="entry name" value="Cell_wall_metabolism_enzyme"/>
</dbReference>
<evidence type="ECO:0000313" key="4">
    <source>
        <dbReference type="EMBL" id="MFD0790981.1"/>
    </source>
</evidence>
<evidence type="ECO:0000256" key="2">
    <source>
        <dbReference type="SAM" id="Phobius"/>
    </source>
</evidence>
<feature type="compositionally biased region" description="Polar residues" evidence="1">
    <location>
        <begin position="10"/>
        <end position="20"/>
    </location>
</feature>
<feature type="compositionally biased region" description="Low complexity" evidence="1">
    <location>
        <begin position="31"/>
        <end position="53"/>
    </location>
</feature>
<dbReference type="EMBL" id="JBHTII010000001">
    <property type="protein sequence ID" value="MFD0790981.1"/>
    <property type="molecule type" value="Genomic_DNA"/>
</dbReference>
<keyword evidence="2" id="KW-0812">Transmembrane</keyword>
<dbReference type="Pfam" id="PF01551">
    <property type="entry name" value="Peptidase_M23"/>
    <property type="match status" value="1"/>
</dbReference>
<proteinExistence type="predicted"/>
<sequence length="300" mass="31023">MAEQIDSPASEPTTDATSLTRRSRAHRTPARRTAAVVPAAAAASPRPSVTAPRRAAKQLRSLAVLSIVGGLVATAAIPAFAGVLQEEAPVTLQQMAVDDAQSVVIASDAVGAELTRESYSATTSEEIDKKKAAEAAAERARQQAAQAAAQSSSPSVSYNVDLNMVAPGTGAVRWPVTSYTLTDTFGTRGGAHRGIDLVAPAGTPIYAASAGVVKVSSEAYYDYGVAVTIDHVINGQQVNTLYAHMSYGTRQVVPGQTVQAGQLIGLVGSTGRSTANHLHFEVYLNGSNVDPLAWLNANAG</sequence>
<dbReference type="CDD" id="cd12797">
    <property type="entry name" value="M23_peptidase"/>
    <property type="match status" value="1"/>
</dbReference>
<keyword evidence="2" id="KW-0472">Membrane</keyword>
<keyword evidence="2" id="KW-1133">Transmembrane helix</keyword>
<comment type="caution">
    <text evidence="4">The sequence shown here is derived from an EMBL/GenBank/DDBJ whole genome shotgun (WGS) entry which is preliminary data.</text>
</comment>
<dbReference type="PANTHER" id="PTHR21666:SF270">
    <property type="entry name" value="MUREIN HYDROLASE ACTIVATOR ENVC"/>
    <property type="match status" value="1"/>
</dbReference>
<feature type="region of interest" description="Disordered" evidence="1">
    <location>
        <begin position="1"/>
        <end position="53"/>
    </location>
</feature>
<dbReference type="PANTHER" id="PTHR21666">
    <property type="entry name" value="PEPTIDASE-RELATED"/>
    <property type="match status" value="1"/>
</dbReference>
<feature type="transmembrane region" description="Helical" evidence="2">
    <location>
        <begin position="62"/>
        <end position="84"/>
    </location>
</feature>
<dbReference type="Proteomes" id="UP001597055">
    <property type="component" value="Unassembled WGS sequence"/>
</dbReference>
<dbReference type="EC" id="3.4.24.-" evidence="4"/>
<dbReference type="InterPro" id="IPR011055">
    <property type="entry name" value="Dup_hybrid_motif"/>
</dbReference>
<gene>
    <name evidence="4" type="ORF">ACFQ0P_11270</name>
</gene>
<dbReference type="GO" id="GO:0016787">
    <property type="term" value="F:hydrolase activity"/>
    <property type="evidence" value="ECO:0007669"/>
    <property type="project" value="UniProtKB-KW"/>
</dbReference>
<evidence type="ECO:0000256" key="1">
    <source>
        <dbReference type="SAM" id="MobiDB-lite"/>
    </source>
</evidence>
<dbReference type="InterPro" id="IPR016047">
    <property type="entry name" value="M23ase_b-sheet_dom"/>
</dbReference>
<dbReference type="RefSeq" id="WP_204978796.1">
    <property type="nucleotide sequence ID" value="NZ_JBHTII010000001.1"/>
</dbReference>
<protein>
    <submittedName>
        <fullName evidence="4">M23 family metallopeptidase</fullName>
        <ecNumber evidence="4">3.4.24.-</ecNumber>
    </submittedName>
</protein>
<keyword evidence="5" id="KW-1185">Reference proteome</keyword>
<feature type="compositionally biased region" description="Basic residues" evidence="1">
    <location>
        <begin position="21"/>
        <end position="30"/>
    </location>
</feature>
<dbReference type="SUPFAM" id="SSF51261">
    <property type="entry name" value="Duplicated hybrid motif"/>
    <property type="match status" value="1"/>
</dbReference>
<evidence type="ECO:0000313" key="5">
    <source>
        <dbReference type="Proteomes" id="UP001597055"/>
    </source>
</evidence>
<organism evidence="4 5">
    <name type="scientific">Microbacterium insulae</name>
    <dbReference type="NCBI Taxonomy" id="483014"/>
    <lineage>
        <taxon>Bacteria</taxon>
        <taxon>Bacillati</taxon>
        <taxon>Actinomycetota</taxon>
        <taxon>Actinomycetes</taxon>
        <taxon>Micrococcales</taxon>
        <taxon>Microbacteriaceae</taxon>
        <taxon>Microbacterium</taxon>
    </lineage>
</organism>
<evidence type="ECO:0000259" key="3">
    <source>
        <dbReference type="Pfam" id="PF01551"/>
    </source>
</evidence>
<keyword evidence="4" id="KW-0378">Hydrolase</keyword>
<name>A0ABW3AJK0_9MICO</name>